<evidence type="ECO:0000259" key="1">
    <source>
        <dbReference type="Pfam" id="PF10531"/>
    </source>
</evidence>
<gene>
    <name evidence="2" type="ORF">FJZ00_04405</name>
</gene>
<dbReference type="AlphaFoldDB" id="A0A938BMK2"/>
<protein>
    <submittedName>
        <fullName evidence="2">SLBB domain-containing protein</fullName>
    </submittedName>
</protein>
<proteinExistence type="predicted"/>
<evidence type="ECO:0000313" key="2">
    <source>
        <dbReference type="EMBL" id="MBM3274368.1"/>
    </source>
</evidence>
<comment type="caution">
    <text evidence="2">The sequence shown here is derived from an EMBL/GenBank/DDBJ whole genome shotgun (WGS) entry which is preliminary data.</text>
</comment>
<accession>A0A938BMK2</accession>
<reference evidence="2 3" key="1">
    <citation type="submission" date="2019-03" db="EMBL/GenBank/DDBJ databases">
        <title>Lake Tanganyika Metagenome-Assembled Genomes (MAGs).</title>
        <authorList>
            <person name="Tran P."/>
        </authorList>
    </citation>
    <scope>NUCLEOTIDE SEQUENCE [LARGE SCALE GENOMIC DNA]</scope>
    <source>
        <strain evidence="2">K_DeepCast_65m_m2_236</strain>
    </source>
</reference>
<dbReference type="EMBL" id="VGJX01000193">
    <property type="protein sequence ID" value="MBM3274368.1"/>
    <property type="molecule type" value="Genomic_DNA"/>
</dbReference>
<dbReference type="InterPro" id="IPR019554">
    <property type="entry name" value="Soluble_ligand-bd"/>
</dbReference>
<evidence type="ECO:0000313" key="3">
    <source>
        <dbReference type="Proteomes" id="UP000703893"/>
    </source>
</evidence>
<dbReference type="SUPFAM" id="SSF142984">
    <property type="entry name" value="Nqo1 middle domain-like"/>
    <property type="match status" value="1"/>
</dbReference>
<dbReference type="Proteomes" id="UP000703893">
    <property type="component" value="Unassembled WGS sequence"/>
</dbReference>
<dbReference type="Gene3D" id="3.10.560.10">
    <property type="entry name" value="Outer membrane lipoprotein wza domain like"/>
    <property type="match status" value="1"/>
</dbReference>
<name>A0A938BMK2_9BACT</name>
<organism evidence="2 3">
    <name type="scientific">Candidatus Tanganyikabacteria bacterium</name>
    <dbReference type="NCBI Taxonomy" id="2961651"/>
    <lineage>
        <taxon>Bacteria</taxon>
        <taxon>Bacillati</taxon>
        <taxon>Candidatus Sericytochromatia</taxon>
        <taxon>Candidatus Tanganyikabacteria</taxon>
    </lineage>
</organism>
<dbReference type="Pfam" id="PF10531">
    <property type="entry name" value="SLBB"/>
    <property type="match status" value="1"/>
</dbReference>
<feature type="non-terminal residue" evidence="2">
    <location>
        <position position="78"/>
    </location>
</feature>
<feature type="domain" description="Soluble ligand binding" evidence="1">
    <location>
        <begin position="38"/>
        <end position="73"/>
    </location>
</feature>
<sequence length="78" mass="8127">MQHVIGLLIAVLVWAWSAGIRAEPSVAQPRVVEPRLAVFVSGAVRRPGVYRLPPGARVADAIQAAGGIAKGAAFAELE</sequence>